<dbReference type="GO" id="GO:0016887">
    <property type="term" value="F:ATP hydrolysis activity"/>
    <property type="evidence" value="ECO:0007669"/>
    <property type="project" value="InterPro"/>
</dbReference>
<comment type="subcellular location">
    <subcellularLocation>
        <location evidence="11">Cell membrane</location>
    </subcellularLocation>
    <subcellularLocation>
        <location evidence="1">Membrane</location>
        <topology evidence="1">Multi-pass membrane protein</topology>
    </subcellularLocation>
</comment>
<dbReference type="Pfam" id="PF00702">
    <property type="entry name" value="Hydrolase"/>
    <property type="match status" value="1"/>
</dbReference>
<name>A0A1M4XAQ0_9CLOT</name>
<evidence type="ECO:0000256" key="7">
    <source>
        <dbReference type="ARBA" id="ARBA00022989"/>
    </source>
</evidence>
<evidence type="ECO:0000256" key="6">
    <source>
        <dbReference type="ARBA" id="ARBA00022967"/>
    </source>
</evidence>
<dbReference type="InterPro" id="IPR023298">
    <property type="entry name" value="ATPase_P-typ_TM_dom_sf"/>
</dbReference>
<evidence type="ECO:0000313" key="13">
    <source>
        <dbReference type="EMBL" id="SHE90436.1"/>
    </source>
</evidence>
<dbReference type="InterPro" id="IPR036412">
    <property type="entry name" value="HAD-like_sf"/>
</dbReference>
<evidence type="ECO:0000256" key="3">
    <source>
        <dbReference type="ARBA" id="ARBA00022539"/>
    </source>
</evidence>
<evidence type="ECO:0000256" key="10">
    <source>
        <dbReference type="ARBA" id="ARBA00049338"/>
    </source>
</evidence>
<dbReference type="GO" id="GO:0005524">
    <property type="term" value="F:ATP binding"/>
    <property type="evidence" value="ECO:0007669"/>
    <property type="project" value="UniProtKB-UniRule"/>
</dbReference>
<dbReference type="Gene3D" id="2.70.150.10">
    <property type="entry name" value="Calcium-transporting ATPase, cytoplasmic transduction domain A"/>
    <property type="match status" value="1"/>
</dbReference>
<dbReference type="InterPro" id="IPR044492">
    <property type="entry name" value="P_typ_ATPase_HD_dom"/>
</dbReference>
<evidence type="ECO:0000313" key="14">
    <source>
        <dbReference type="Proteomes" id="UP000184035"/>
    </source>
</evidence>
<dbReference type="GO" id="GO:0005886">
    <property type="term" value="C:plasma membrane"/>
    <property type="evidence" value="ECO:0007669"/>
    <property type="project" value="UniProtKB-SubCell"/>
</dbReference>
<dbReference type="SUPFAM" id="SSF81665">
    <property type="entry name" value="Calcium ATPase, transmembrane domain M"/>
    <property type="match status" value="1"/>
</dbReference>
<evidence type="ECO:0000259" key="12">
    <source>
        <dbReference type="Pfam" id="PF00122"/>
    </source>
</evidence>
<dbReference type="OrthoDB" id="9813266at2"/>
<comment type="caution">
    <text evidence="11">Lacks conserved residue(s) required for the propagation of feature annotation.</text>
</comment>
<feature type="transmembrane region" description="Helical" evidence="11">
    <location>
        <begin position="685"/>
        <end position="704"/>
    </location>
</feature>
<reference evidence="13 14" key="1">
    <citation type="submission" date="2016-11" db="EMBL/GenBank/DDBJ databases">
        <authorList>
            <person name="Jaros S."/>
            <person name="Januszkiewicz K."/>
            <person name="Wedrychowicz H."/>
        </authorList>
    </citation>
    <scope>NUCLEOTIDE SEQUENCE [LARGE SCALE GENOMIC DNA]</scope>
    <source>
        <strain evidence="13 14">DSM 2631</strain>
    </source>
</reference>
<protein>
    <recommendedName>
        <fullName evidence="9">Cd(2+)-exporting ATPase</fullName>
        <ecNumber evidence="9">7.2.2.21</ecNumber>
    </recommendedName>
</protein>
<evidence type="ECO:0000256" key="2">
    <source>
        <dbReference type="ARBA" id="ARBA00006024"/>
    </source>
</evidence>
<evidence type="ECO:0000256" key="11">
    <source>
        <dbReference type="RuleBase" id="RU362081"/>
    </source>
</evidence>
<dbReference type="PANTHER" id="PTHR48085">
    <property type="entry name" value="CADMIUM/ZINC-TRANSPORTING ATPASE HMA2-RELATED"/>
    <property type="match status" value="1"/>
</dbReference>
<keyword evidence="14" id="KW-1185">Reference proteome</keyword>
<gene>
    <name evidence="13" type="ORF">SAMN05443638_1173</name>
</gene>
<dbReference type="GO" id="GO:0008551">
    <property type="term" value="F:P-type cadmium transporter activity"/>
    <property type="evidence" value="ECO:0007669"/>
    <property type="project" value="UniProtKB-EC"/>
</dbReference>
<evidence type="ECO:0000256" key="8">
    <source>
        <dbReference type="ARBA" id="ARBA00023136"/>
    </source>
</evidence>
<evidence type="ECO:0000256" key="5">
    <source>
        <dbReference type="ARBA" id="ARBA00022723"/>
    </source>
</evidence>
<dbReference type="EMBL" id="FQVM01000017">
    <property type="protein sequence ID" value="SHE90436.1"/>
    <property type="molecule type" value="Genomic_DNA"/>
</dbReference>
<dbReference type="GO" id="GO:0046872">
    <property type="term" value="F:metal ion binding"/>
    <property type="evidence" value="ECO:0007669"/>
    <property type="project" value="UniProtKB-KW"/>
</dbReference>
<organism evidence="13 14">
    <name type="scientific">Clostridium fallax</name>
    <dbReference type="NCBI Taxonomy" id="1533"/>
    <lineage>
        <taxon>Bacteria</taxon>
        <taxon>Bacillati</taxon>
        <taxon>Bacillota</taxon>
        <taxon>Clostridia</taxon>
        <taxon>Eubacteriales</taxon>
        <taxon>Clostridiaceae</taxon>
        <taxon>Clostridium</taxon>
    </lineage>
</organism>
<dbReference type="Pfam" id="PF00122">
    <property type="entry name" value="E1-E2_ATPase"/>
    <property type="match status" value="1"/>
</dbReference>
<keyword evidence="6" id="KW-1278">Translocase</keyword>
<evidence type="ECO:0000256" key="9">
    <source>
        <dbReference type="ARBA" id="ARBA00039103"/>
    </source>
</evidence>
<dbReference type="InterPro" id="IPR051014">
    <property type="entry name" value="Cation_Transport_ATPase_IB"/>
</dbReference>
<dbReference type="SUPFAM" id="SSF81653">
    <property type="entry name" value="Calcium ATPase, transduction domain A"/>
    <property type="match status" value="1"/>
</dbReference>
<dbReference type="SFLD" id="SFLDG00002">
    <property type="entry name" value="C1.7:_P-type_atpase_like"/>
    <property type="match status" value="1"/>
</dbReference>
<comment type="similarity">
    <text evidence="2 11">Belongs to the cation transport ATPase (P-type) (TC 3.A.3) family. Type IB subfamily.</text>
</comment>
<dbReference type="PANTHER" id="PTHR48085:SF5">
    <property type="entry name" value="CADMIUM_ZINC-TRANSPORTING ATPASE HMA4-RELATED"/>
    <property type="match status" value="1"/>
</dbReference>
<evidence type="ECO:0000256" key="1">
    <source>
        <dbReference type="ARBA" id="ARBA00004141"/>
    </source>
</evidence>
<keyword evidence="11" id="KW-0067">ATP-binding</keyword>
<dbReference type="SUPFAM" id="SSF56784">
    <property type="entry name" value="HAD-like"/>
    <property type="match status" value="1"/>
</dbReference>
<dbReference type="RefSeq" id="WP_072896461.1">
    <property type="nucleotide sequence ID" value="NZ_FQVM01000017.1"/>
</dbReference>
<dbReference type="InterPro" id="IPR059000">
    <property type="entry name" value="ATPase_P-type_domA"/>
</dbReference>
<dbReference type="Gene3D" id="3.40.1110.10">
    <property type="entry name" value="Calcium-transporting ATPase, cytoplasmic domain N"/>
    <property type="match status" value="1"/>
</dbReference>
<comment type="catalytic activity">
    <reaction evidence="10">
        <text>Cd(2+)(in) + ATP + H2O = Cd(2+)(out) + ADP + phosphate + H(+)</text>
        <dbReference type="Rhea" id="RHEA:12132"/>
        <dbReference type="ChEBI" id="CHEBI:15377"/>
        <dbReference type="ChEBI" id="CHEBI:15378"/>
        <dbReference type="ChEBI" id="CHEBI:30616"/>
        <dbReference type="ChEBI" id="CHEBI:43474"/>
        <dbReference type="ChEBI" id="CHEBI:48775"/>
        <dbReference type="ChEBI" id="CHEBI:456216"/>
        <dbReference type="EC" id="7.2.2.21"/>
    </reaction>
</comment>
<dbReference type="AlphaFoldDB" id="A0A1M4XAQ0"/>
<dbReference type="InterPro" id="IPR018303">
    <property type="entry name" value="ATPase_P-typ_P_site"/>
</dbReference>
<dbReference type="InterPro" id="IPR008250">
    <property type="entry name" value="ATPase_P-typ_transduc_dom_A_sf"/>
</dbReference>
<keyword evidence="4 11" id="KW-0812">Transmembrane</keyword>
<dbReference type="PROSITE" id="PS00154">
    <property type="entry name" value="ATPASE_E1_E2"/>
    <property type="match status" value="1"/>
</dbReference>
<keyword evidence="11" id="KW-0547">Nucleotide-binding</keyword>
<proteinExistence type="inferred from homology"/>
<accession>A0A1M4XAQ0</accession>
<dbReference type="InterPro" id="IPR027256">
    <property type="entry name" value="P-typ_ATPase_IB"/>
</dbReference>
<dbReference type="Proteomes" id="UP000184035">
    <property type="component" value="Unassembled WGS sequence"/>
</dbReference>
<dbReference type="InterPro" id="IPR023214">
    <property type="entry name" value="HAD_sf"/>
</dbReference>
<dbReference type="NCBIfam" id="TIGR01494">
    <property type="entry name" value="ATPase_P-type"/>
    <property type="match status" value="1"/>
</dbReference>
<dbReference type="InterPro" id="IPR023299">
    <property type="entry name" value="ATPase_P-typ_cyto_dom_N"/>
</dbReference>
<keyword evidence="5 11" id="KW-0479">Metal-binding</keyword>
<dbReference type="Pfam" id="PF19991">
    <property type="entry name" value="HMA_2"/>
    <property type="match status" value="1"/>
</dbReference>
<keyword evidence="7 11" id="KW-1133">Transmembrane helix</keyword>
<dbReference type="SFLD" id="SFLDF00027">
    <property type="entry name" value="p-type_atpase"/>
    <property type="match status" value="1"/>
</dbReference>
<dbReference type="NCBIfam" id="TIGR01525">
    <property type="entry name" value="ATPase-IB_hvy"/>
    <property type="match status" value="1"/>
</dbReference>
<sequence>MLFTKKVPLLKGHIIHTIQGRIRIGCRALKYLKPFKNQIENKLIKIDFIKSARLNIITENILIYYDNNAVTQEEILKIFEELLSYYALVAYKEERKEEGKLLNIERSPQEETVGDIVKRLLLTTVVIGYSIIKNNKESLMEKSLPIHKRFLTLPAVASMYLTKPLFKTGIGGLRKTLKPNADTLTITSIIASILTGKGTSALTIILLSDIAEFMTSYTMKKTRDSIKNLLSLNEEFVWKQLKGGVIKKVRINEIKKGDLVVIHTGEKICVDGLVVSGEAVVDQAAVTGEFMPDIKRKDSKVFAGTVVKNGNITVYTEKAGDDTVVSRIINLVEDASYQKAHIQDYADKFSSYLIPFNFVFSAITYVVTKSPIRALNMLVIDYSCGIKLSTATAFSAAINTAVRSGVLIKGGNYIEALAESDTLMLDKTGTLTEGKPEVTNIITANNINEEDIIKYSAAAEETSSHPMAVAILSKAKLEGLSIPTHGEVKTYIARGVETTIKDDIIRVGNKVFMAENNIDIKELELEAEKLKSKGLSVIYVSKNLKIIGLLTIQDRMRDNMKKSLNNLRYQGIDEIMLLTGDLKEQAEIVANKMGVDSYAAELLPEDKAKTVLKLQSNGSKVIMVGDGINDAPALAYSDVGVALGRGITDVAMETADVTVQSDDPMMLPTTVDLSKRTMNIVKENFGLVISINTLGLILSAAGVLPVFWGAVLHNSSTIFVVSNSLRLLFFNMERRK</sequence>
<evidence type="ECO:0000256" key="4">
    <source>
        <dbReference type="ARBA" id="ARBA00022692"/>
    </source>
</evidence>
<keyword evidence="11" id="KW-1003">Cell membrane</keyword>
<dbReference type="EC" id="7.2.2.21" evidence="9"/>
<dbReference type="SFLD" id="SFLDS00003">
    <property type="entry name" value="Haloacid_Dehalogenase"/>
    <property type="match status" value="1"/>
</dbReference>
<keyword evidence="3" id="KW-0104">Cadmium</keyword>
<dbReference type="PRINTS" id="PR00119">
    <property type="entry name" value="CATATPASE"/>
</dbReference>
<dbReference type="Gene3D" id="3.40.50.1000">
    <property type="entry name" value="HAD superfamily/HAD-like"/>
    <property type="match status" value="1"/>
</dbReference>
<keyword evidence="8 11" id="KW-0472">Membrane</keyword>
<dbReference type="InterPro" id="IPR001757">
    <property type="entry name" value="P_typ_ATPase"/>
</dbReference>
<dbReference type="STRING" id="1533.SAMN05443638_1173"/>
<feature type="domain" description="P-type ATPase A" evidence="12">
    <location>
        <begin position="240"/>
        <end position="333"/>
    </location>
</feature>